<dbReference type="AlphaFoldDB" id="A0A2A9CTF9"/>
<comment type="function">
    <text evidence="6">Catalyzes the conversion of 7,8-dihydroneopterin to 6-hydroxymethyl-7,8-dihydropterin.</text>
</comment>
<evidence type="ECO:0000256" key="1">
    <source>
        <dbReference type="ARBA" id="ARBA00001353"/>
    </source>
</evidence>
<organism evidence="8 9">
    <name type="scientific">Propionicimonas paludicola</name>
    <dbReference type="NCBI Taxonomy" id="185243"/>
    <lineage>
        <taxon>Bacteria</taxon>
        <taxon>Bacillati</taxon>
        <taxon>Actinomycetota</taxon>
        <taxon>Actinomycetes</taxon>
        <taxon>Propionibacteriales</taxon>
        <taxon>Nocardioidaceae</taxon>
        <taxon>Propionicimonas</taxon>
    </lineage>
</organism>
<dbReference type="SUPFAM" id="SSF55620">
    <property type="entry name" value="Tetrahydrobiopterin biosynthesis enzymes-like"/>
    <property type="match status" value="1"/>
</dbReference>
<comment type="catalytic activity">
    <reaction evidence="1 6">
        <text>7,8-dihydroneopterin = 6-hydroxymethyl-7,8-dihydropterin + glycolaldehyde</text>
        <dbReference type="Rhea" id="RHEA:10540"/>
        <dbReference type="ChEBI" id="CHEBI:17001"/>
        <dbReference type="ChEBI" id="CHEBI:17071"/>
        <dbReference type="ChEBI" id="CHEBI:44841"/>
        <dbReference type="EC" id="4.1.2.25"/>
    </reaction>
</comment>
<keyword evidence="4 6" id="KW-0289">Folate biosynthesis</keyword>
<comment type="caution">
    <text evidence="8">The sequence shown here is derived from an EMBL/GenBank/DDBJ whole genome shotgun (WGS) entry which is preliminary data.</text>
</comment>
<dbReference type="OrthoDB" id="3212934at2"/>
<dbReference type="GO" id="GO:0005737">
    <property type="term" value="C:cytoplasm"/>
    <property type="evidence" value="ECO:0007669"/>
    <property type="project" value="TreeGrafter"/>
</dbReference>
<dbReference type="PANTHER" id="PTHR42844">
    <property type="entry name" value="DIHYDRONEOPTERIN ALDOLASE 1-RELATED"/>
    <property type="match status" value="1"/>
</dbReference>
<dbReference type="GO" id="GO:0046654">
    <property type="term" value="P:tetrahydrofolate biosynthetic process"/>
    <property type="evidence" value="ECO:0007669"/>
    <property type="project" value="UniProtKB-UniRule"/>
</dbReference>
<dbReference type="Pfam" id="PF02152">
    <property type="entry name" value="FolB"/>
    <property type="match status" value="1"/>
</dbReference>
<keyword evidence="5 6" id="KW-0456">Lyase</keyword>
<evidence type="ECO:0000313" key="9">
    <source>
        <dbReference type="Proteomes" id="UP000226079"/>
    </source>
</evidence>
<dbReference type="NCBIfam" id="TIGR00525">
    <property type="entry name" value="folB"/>
    <property type="match status" value="1"/>
</dbReference>
<comment type="pathway">
    <text evidence="2 6">Cofactor biosynthesis; tetrahydrofolate biosynthesis; 2-amino-4-hydroxy-6-hydroxymethyl-7,8-dihydropteridine diphosphate from 7,8-dihydroneopterin triphosphate: step 3/4.</text>
</comment>
<evidence type="ECO:0000259" key="7">
    <source>
        <dbReference type="SMART" id="SM00905"/>
    </source>
</evidence>
<dbReference type="Gene3D" id="3.30.1130.10">
    <property type="match status" value="1"/>
</dbReference>
<feature type="domain" description="Dihydroneopterin aldolase/epimerase" evidence="7">
    <location>
        <begin position="7"/>
        <end position="117"/>
    </location>
</feature>
<dbReference type="NCBIfam" id="TIGR00526">
    <property type="entry name" value="folB_dom"/>
    <property type="match status" value="1"/>
</dbReference>
<dbReference type="InterPro" id="IPR043133">
    <property type="entry name" value="GTP-CH-I_C/QueF"/>
</dbReference>
<dbReference type="EMBL" id="PDJC01000001">
    <property type="protein sequence ID" value="PFG17714.1"/>
    <property type="molecule type" value="Genomic_DNA"/>
</dbReference>
<evidence type="ECO:0000313" key="8">
    <source>
        <dbReference type="EMBL" id="PFG17714.1"/>
    </source>
</evidence>
<evidence type="ECO:0000256" key="2">
    <source>
        <dbReference type="ARBA" id="ARBA00005013"/>
    </source>
</evidence>
<evidence type="ECO:0000256" key="4">
    <source>
        <dbReference type="ARBA" id="ARBA00022909"/>
    </source>
</evidence>
<accession>A0A2A9CTF9</accession>
<dbReference type="GO" id="GO:0046656">
    <property type="term" value="P:folic acid biosynthetic process"/>
    <property type="evidence" value="ECO:0007669"/>
    <property type="project" value="UniProtKB-UniRule"/>
</dbReference>
<evidence type="ECO:0000256" key="5">
    <source>
        <dbReference type="ARBA" id="ARBA00023239"/>
    </source>
</evidence>
<dbReference type="RefSeq" id="WP_098461119.1">
    <property type="nucleotide sequence ID" value="NZ_PDJC01000001.1"/>
</dbReference>
<proteinExistence type="inferred from homology"/>
<dbReference type="PANTHER" id="PTHR42844:SF1">
    <property type="entry name" value="DIHYDRONEOPTERIN ALDOLASE 1-RELATED"/>
    <property type="match status" value="1"/>
</dbReference>
<evidence type="ECO:0000256" key="3">
    <source>
        <dbReference type="ARBA" id="ARBA00005708"/>
    </source>
</evidence>
<name>A0A2A9CTF9_9ACTN</name>
<keyword evidence="9" id="KW-1185">Reference proteome</keyword>
<dbReference type="EC" id="4.1.2.25" evidence="6"/>
<dbReference type="InterPro" id="IPR006157">
    <property type="entry name" value="FolB_dom"/>
</dbReference>
<protein>
    <recommendedName>
        <fullName evidence="6">7,8-dihydroneopterin aldolase</fullName>
        <ecNumber evidence="6">4.1.2.25</ecNumber>
    </recommendedName>
</protein>
<dbReference type="SMART" id="SM00905">
    <property type="entry name" value="FolB"/>
    <property type="match status" value="1"/>
</dbReference>
<sequence>MEKLDRITLRGIEAVARHGVYPQEKVNPQAFRVDLTVWLEPRPDSDELATTVDYSELVSLTAEVLNGESVDLIETLAERIAAACLARPGLAEVEVTVHKPDAPLSVPVADVAVTINRRKP</sequence>
<gene>
    <name evidence="8" type="ORF">ATK74_2287</name>
</gene>
<dbReference type="InterPro" id="IPR006156">
    <property type="entry name" value="Dihydroneopterin_aldolase"/>
</dbReference>
<dbReference type="Proteomes" id="UP000226079">
    <property type="component" value="Unassembled WGS sequence"/>
</dbReference>
<comment type="similarity">
    <text evidence="3 6">Belongs to the DHNA family.</text>
</comment>
<evidence type="ECO:0000256" key="6">
    <source>
        <dbReference type="RuleBase" id="RU362079"/>
    </source>
</evidence>
<dbReference type="UniPathway" id="UPA00077">
    <property type="reaction ID" value="UER00154"/>
</dbReference>
<dbReference type="GO" id="GO:0004150">
    <property type="term" value="F:dihydroneopterin aldolase activity"/>
    <property type="evidence" value="ECO:0007669"/>
    <property type="project" value="UniProtKB-UniRule"/>
</dbReference>
<reference evidence="8 9" key="1">
    <citation type="submission" date="2017-10" db="EMBL/GenBank/DDBJ databases">
        <title>Sequencing the genomes of 1000 actinobacteria strains.</title>
        <authorList>
            <person name="Klenk H.-P."/>
        </authorList>
    </citation>
    <scope>NUCLEOTIDE SEQUENCE [LARGE SCALE GENOMIC DNA]</scope>
    <source>
        <strain evidence="8 9">DSM 15597</strain>
    </source>
</reference>